<dbReference type="SMART" id="SM00854">
    <property type="entry name" value="PGA_cap"/>
    <property type="match status" value="1"/>
</dbReference>
<feature type="region of interest" description="Disordered" evidence="2">
    <location>
        <begin position="1"/>
        <end position="34"/>
    </location>
</feature>
<evidence type="ECO:0000313" key="5">
    <source>
        <dbReference type="Proteomes" id="UP000246050"/>
    </source>
</evidence>
<comment type="caution">
    <text evidence="4">The sequence shown here is derived from an EMBL/GenBank/DDBJ whole genome shotgun (WGS) entry which is preliminary data.</text>
</comment>
<protein>
    <recommendedName>
        <fullName evidence="3">Capsule synthesis protein CapA domain-containing protein</fullName>
    </recommendedName>
</protein>
<comment type="similarity">
    <text evidence="1">Belongs to the CapA family.</text>
</comment>
<dbReference type="CDD" id="cd07381">
    <property type="entry name" value="MPP_CapA"/>
    <property type="match status" value="1"/>
</dbReference>
<feature type="domain" description="Capsule synthesis protein CapA" evidence="3">
    <location>
        <begin position="40"/>
        <end position="321"/>
    </location>
</feature>
<dbReference type="PANTHER" id="PTHR33393:SF11">
    <property type="entry name" value="POLYGLUTAMINE SYNTHESIS ACCESSORY PROTEIN RV0574C-RELATED"/>
    <property type="match status" value="1"/>
</dbReference>
<organism evidence="4 5">
    <name type="scientific">Micromonospora sicca</name>
    <dbReference type="NCBI Taxonomy" id="2202420"/>
    <lineage>
        <taxon>Bacteria</taxon>
        <taxon>Bacillati</taxon>
        <taxon>Actinomycetota</taxon>
        <taxon>Actinomycetes</taxon>
        <taxon>Micromonosporales</taxon>
        <taxon>Micromonosporaceae</taxon>
        <taxon>Micromonospora</taxon>
    </lineage>
</organism>
<evidence type="ECO:0000313" key="4">
    <source>
        <dbReference type="EMBL" id="PWR07170.1"/>
    </source>
</evidence>
<gene>
    <name evidence="4" type="ORF">DKT69_35285</name>
</gene>
<accession>A0A317CZ26</accession>
<dbReference type="InterPro" id="IPR029052">
    <property type="entry name" value="Metallo-depent_PP-like"/>
</dbReference>
<feature type="compositionally biased region" description="Basic and acidic residues" evidence="2">
    <location>
        <begin position="23"/>
        <end position="32"/>
    </location>
</feature>
<dbReference type="EMBL" id="QGKS01000488">
    <property type="protein sequence ID" value="PWR07170.1"/>
    <property type="molecule type" value="Genomic_DNA"/>
</dbReference>
<dbReference type="Gene3D" id="3.60.21.10">
    <property type="match status" value="1"/>
</dbReference>
<evidence type="ECO:0000256" key="2">
    <source>
        <dbReference type="SAM" id="MobiDB-lite"/>
    </source>
</evidence>
<dbReference type="OrthoDB" id="9810718at2"/>
<dbReference type="Proteomes" id="UP000246050">
    <property type="component" value="Unassembled WGS sequence"/>
</dbReference>
<evidence type="ECO:0000256" key="1">
    <source>
        <dbReference type="ARBA" id="ARBA00005662"/>
    </source>
</evidence>
<dbReference type="InterPro" id="IPR052169">
    <property type="entry name" value="CW_Biosynth-Accessory"/>
</dbReference>
<dbReference type="Pfam" id="PF09587">
    <property type="entry name" value="PGA_cap"/>
    <property type="match status" value="1"/>
</dbReference>
<name>A0A317CZ26_9ACTN</name>
<dbReference type="RefSeq" id="WP_109805707.1">
    <property type="nucleotide sequence ID" value="NZ_QGKS01000488.1"/>
</dbReference>
<evidence type="ECO:0000259" key="3">
    <source>
        <dbReference type="SMART" id="SM00854"/>
    </source>
</evidence>
<dbReference type="SUPFAM" id="SSF56300">
    <property type="entry name" value="Metallo-dependent phosphatases"/>
    <property type="match status" value="1"/>
</dbReference>
<sequence length="403" mass="43459">MTAQVPGDAGPHSTAAGAIPRSEQVRERRGGEDEPVAEVTLLLAGDVMTGRGVDQILPRPGPPGLREAAVTDARRYVELVESVAGPVPRPAPPQWPWGAALRLLDELRPDVRIVNLETAVTGRGEYAPGKGIHYRMHPDNLACLTAARLDVCALANNHVLDFGAEGLGDTLDALRRAGITPAGAGRDEDEAWQPARVPLAGGRRLLVWSVGAPSSGVPPPWAATGGRPGVAYLPEVSEATAGMLADRIGREAGPTDLVVVSVHWGSNWGYQVPDEHVRFAHRLVESGVHLLHGHSSHHPRPVERYRGRLILYGCGDLIDDYEGIGGQESYRPELRLLHLASLDADSGELRRLRLVPVRMRRMRLESAGPEEARWLAELLDGLGAPYRTRFVLGDDGLVTLRPG</sequence>
<dbReference type="AlphaFoldDB" id="A0A317CZ26"/>
<dbReference type="PANTHER" id="PTHR33393">
    <property type="entry name" value="POLYGLUTAMINE SYNTHESIS ACCESSORY PROTEIN RV0574C-RELATED"/>
    <property type="match status" value="1"/>
</dbReference>
<dbReference type="InterPro" id="IPR019079">
    <property type="entry name" value="Capsule_synth_CapA"/>
</dbReference>
<reference evidence="4 5" key="1">
    <citation type="submission" date="2018-05" db="EMBL/GenBank/DDBJ databases">
        <title>Micromonosporas from Atacama Desert.</title>
        <authorList>
            <person name="Carro L."/>
            <person name="Golinska P."/>
            <person name="Klenk H.-P."/>
            <person name="Goodfellow M."/>
        </authorList>
    </citation>
    <scope>NUCLEOTIDE SEQUENCE [LARGE SCALE GENOMIC DNA]</scope>
    <source>
        <strain evidence="4 5">4G51</strain>
    </source>
</reference>
<proteinExistence type="inferred from homology"/>